<comment type="caution">
    <text evidence="5">The sequence shown here is derived from an EMBL/GenBank/DDBJ whole genome shotgun (WGS) entry which is preliminary data.</text>
</comment>
<sequence>MTDQKLIQKLKQLRSVKPRSEWVHLNRDFLMSEIQVSAKTKAGLGKSLEAILEGVLGQFRHVIMQPAVAMLVMLAVFTSSTLAVNGAFYSLPGDSLYPVKLGLEKLQVAVNIADEEKATLRLEFARNRLNELDRLVAQNDNGELDQHVNALLSRFNQDISLVRAHVERQSEQGNVLKLAQSVDSNSTEFAKKLKANKSKIAKSSESKSVLDQATAEAESTSLAALRAVVDDSSDGTLAIAMVGGRIDTVAAEIEALAASNNSASAQAEIDAARLLLDEGDVDGALDKLESASKLVNQPEEELDEGVSEGSEDAETETEVNPELEAAADVIQQATSTDIEIPEEVVSETTEELIGE</sequence>
<proteinExistence type="predicted"/>
<reference evidence="6" key="1">
    <citation type="submission" date="2017-09" db="EMBL/GenBank/DDBJ databases">
        <title>Depth-based differentiation of microbial function through sediment-hosted aquifers and enrichment of novel symbionts in the deep terrestrial subsurface.</title>
        <authorList>
            <person name="Probst A.J."/>
            <person name="Ladd B."/>
            <person name="Jarett J.K."/>
            <person name="Geller-Mcgrath D.E."/>
            <person name="Sieber C.M.K."/>
            <person name="Emerson J.B."/>
            <person name="Anantharaman K."/>
            <person name="Thomas B.C."/>
            <person name="Malmstrom R."/>
            <person name="Stieglmeier M."/>
            <person name="Klingl A."/>
            <person name="Woyke T."/>
            <person name="Ryan C.M."/>
            <person name="Banfield J.F."/>
        </authorList>
    </citation>
    <scope>NUCLEOTIDE SEQUENCE [LARGE SCALE GENOMIC DNA]</scope>
</reference>
<feature type="domain" description="DUF5667" evidence="4">
    <location>
        <begin position="91"/>
        <end position="176"/>
    </location>
</feature>
<protein>
    <recommendedName>
        <fullName evidence="4">DUF5667 domain-containing protein</fullName>
    </recommendedName>
</protein>
<evidence type="ECO:0000313" key="6">
    <source>
        <dbReference type="Proteomes" id="UP000230935"/>
    </source>
</evidence>
<accession>A0A2H0W0A1</accession>
<keyword evidence="3" id="KW-0472">Membrane</keyword>
<feature type="region of interest" description="Disordered" evidence="2">
    <location>
        <begin position="290"/>
        <end position="322"/>
    </location>
</feature>
<name>A0A2H0W0A1_9BACT</name>
<dbReference type="Pfam" id="PF18915">
    <property type="entry name" value="DUF5667"/>
    <property type="match status" value="1"/>
</dbReference>
<keyword evidence="3" id="KW-0812">Transmembrane</keyword>
<dbReference type="InterPro" id="IPR043725">
    <property type="entry name" value="DUF5667"/>
</dbReference>
<evidence type="ECO:0000313" key="5">
    <source>
        <dbReference type="EMBL" id="PIS04789.1"/>
    </source>
</evidence>
<gene>
    <name evidence="5" type="ORF">COT81_04550</name>
</gene>
<feature type="compositionally biased region" description="Acidic residues" evidence="2">
    <location>
        <begin position="298"/>
        <end position="321"/>
    </location>
</feature>
<evidence type="ECO:0000259" key="4">
    <source>
        <dbReference type="Pfam" id="PF18915"/>
    </source>
</evidence>
<keyword evidence="3" id="KW-1133">Transmembrane helix</keyword>
<keyword evidence="1" id="KW-0175">Coiled coil</keyword>
<feature type="coiled-coil region" evidence="1">
    <location>
        <begin position="103"/>
        <end position="135"/>
    </location>
</feature>
<feature type="transmembrane region" description="Helical" evidence="3">
    <location>
        <begin position="68"/>
        <end position="91"/>
    </location>
</feature>
<organism evidence="5 6">
    <name type="scientific">Candidatus Buchananbacteria bacterium CG10_big_fil_rev_8_21_14_0_10_42_9</name>
    <dbReference type="NCBI Taxonomy" id="1974526"/>
    <lineage>
        <taxon>Bacteria</taxon>
        <taxon>Candidatus Buchananiibacteriota</taxon>
    </lineage>
</organism>
<dbReference type="EMBL" id="PEZZ01000035">
    <property type="protein sequence ID" value="PIS04789.1"/>
    <property type="molecule type" value="Genomic_DNA"/>
</dbReference>
<dbReference type="Proteomes" id="UP000230935">
    <property type="component" value="Unassembled WGS sequence"/>
</dbReference>
<evidence type="ECO:0000256" key="2">
    <source>
        <dbReference type="SAM" id="MobiDB-lite"/>
    </source>
</evidence>
<evidence type="ECO:0000256" key="1">
    <source>
        <dbReference type="SAM" id="Coils"/>
    </source>
</evidence>
<dbReference type="AlphaFoldDB" id="A0A2H0W0A1"/>
<evidence type="ECO:0000256" key="3">
    <source>
        <dbReference type="SAM" id="Phobius"/>
    </source>
</evidence>